<evidence type="ECO:0000256" key="3">
    <source>
        <dbReference type="SAM" id="SignalP"/>
    </source>
</evidence>
<dbReference type="InterPro" id="IPR025660">
    <property type="entry name" value="Pept_his_AS"/>
</dbReference>
<evidence type="ECO:0000313" key="7">
    <source>
        <dbReference type="RefSeq" id="XP_030749403.1"/>
    </source>
</evidence>
<dbReference type="PANTHER" id="PTHR12411">
    <property type="entry name" value="CYSTEINE PROTEASE FAMILY C1-RELATED"/>
    <property type="match status" value="1"/>
</dbReference>
<dbReference type="InterPro" id="IPR013128">
    <property type="entry name" value="Peptidase_C1A"/>
</dbReference>
<dbReference type="Gene3D" id="3.90.70.10">
    <property type="entry name" value="Cysteine proteinases"/>
    <property type="match status" value="1"/>
</dbReference>
<dbReference type="SUPFAM" id="SSF54001">
    <property type="entry name" value="Cysteine proteinases"/>
    <property type="match status" value="1"/>
</dbReference>
<evidence type="ECO:0000259" key="4">
    <source>
        <dbReference type="SMART" id="SM00645"/>
    </source>
</evidence>
<dbReference type="PRINTS" id="PR00705">
    <property type="entry name" value="PAPAIN"/>
</dbReference>
<organism evidence="6 7">
    <name type="scientific">Sitophilus oryzae</name>
    <name type="common">Rice weevil</name>
    <name type="synonym">Curculio oryzae</name>
    <dbReference type="NCBI Taxonomy" id="7048"/>
    <lineage>
        <taxon>Eukaryota</taxon>
        <taxon>Metazoa</taxon>
        <taxon>Ecdysozoa</taxon>
        <taxon>Arthropoda</taxon>
        <taxon>Hexapoda</taxon>
        <taxon>Insecta</taxon>
        <taxon>Pterygota</taxon>
        <taxon>Neoptera</taxon>
        <taxon>Endopterygota</taxon>
        <taxon>Coleoptera</taxon>
        <taxon>Polyphaga</taxon>
        <taxon>Cucujiformia</taxon>
        <taxon>Curculionidae</taxon>
        <taxon>Dryophthorinae</taxon>
        <taxon>Sitophilus</taxon>
    </lineage>
</organism>
<feature type="chain" id="PRO_5026670126" evidence="3">
    <location>
        <begin position="17"/>
        <end position="325"/>
    </location>
</feature>
<keyword evidence="2" id="KW-1015">Disulfide bond</keyword>
<accession>A0A6J2XDJ8</accession>
<feature type="domain" description="Peptidase C1A papain C-terminal" evidence="4">
    <location>
        <begin position="115"/>
        <end position="324"/>
    </location>
</feature>
<evidence type="ECO:0000256" key="1">
    <source>
        <dbReference type="ARBA" id="ARBA00008455"/>
    </source>
</evidence>
<dbReference type="SMART" id="SM00645">
    <property type="entry name" value="Pept_C1"/>
    <property type="match status" value="1"/>
</dbReference>
<dbReference type="InterPro" id="IPR013201">
    <property type="entry name" value="Prot_inhib_I29"/>
</dbReference>
<proteinExistence type="inferred from homology"/>
<dbReference type="GO" id="GO:0006508">
    <property type="term" value="P:proteolysis"/>
    <property type="evidence" value="ECO:0007669"/>
    <property type="project" value="InterPro"/>
</dbReference>
<sequence>MKGFLLASFLVVAVSASSLLEQDGAQFQSFKVKHGKTYKNQAEETSRFAIFRDNLRIIESHNARFEQGLETYTKGVNKFADMTSAEFKAMLALQVATKPKYDSDKTFELPVGASVPDSIDWREKNAVNPIKDQASCGSCWAFAIVGSTEGAYAIKTGTLSRFSEQQLVDCTTDINLGCSGGYLEKNFPYIKEKGLEYESDYPYEGTDGTCKYDASKVGTKVSSYVSFSNDENKLKEAVGTAGPVAVAIDADYIQLYSGGIYSDSTCDPDYLDHGVLVVGYGAENGQDYWIIRNSWGSNWGESGYFRFARGVNQCGIIADNTYPII</sequence>
<dbReference type="KEGG" id="soy:115877392"/>
<protein>
    <submittedName>
        <fullName evidence="7">Cathepsin L-like proteinase</fullName>
    </submittedName>
</protein>
<dbReference type="PROSITE" id="PS00639">
    <property type="entry name" value="THIOL_PROTEASE_HIS"/>
    <property type="match status" value="1"/>
</dbReference>
<evidence type="ECO:0000256" key="2">
    <source>
        <dbReference type="ARBA" id="ARBA00023157"/>
    </source>
</evidence>
<gene>
    <name evidence="7" type="primary">LOC115877392</name>
</gene>
<comment type="similarity">
    <text evidence="1">Belongs to the peptidase C1 family.</text>
</comment>
<reference evidence="7" key="1">
    <citation type="submission" date="2025-08" db="UniProtKB">
        <authorList>
            <consortium name="RefSeq"/>
        </authorList>
    </citation>
    <scope>IDENTIFICATION</scope>
    <source>
        <tissue evidence="7">Gonads</tissue>
    </source>
</reference>
<dbReference type="Proteomes" id="UP000504635">
    <property type="component" value="Unplaced"/>
</dbReference>
<dbReference type="Pfam" id="PF00112">
    <property type="entry name" value="Peptidase_C1"/>
    <property type="match status" value="1"/>
</dbReference>
<dbReference type="InParanoid" id="A0A6J2XDJ8"/>
<dbReference type="InterPro" id="IPR039417">
    <property type="entry name" value="Peptidase_C1A_papain-like"/>
</dbReference>
<evidence type="ECO:0000313" key="6">
    <source>
        <dbReference type="Proteomes" id="UP000504635"/>
    </source>
</evidence>
<dbReference type="OrthoDB" id="10253408at2759"/>
<dbReference type="AlphaFoldDB" id="A0A6J2XDJ8"/>
<name>A0A6J2XDJ8_SITOR</name>
<dbReference type="CDD" id="cd02248">
    <property type="entry name" value="Peptidase_C1A"/>
    <property type="match status" value="1"/>
</dbReference>
<evidence type="ECO:0000259" key="5">
    <source>
        <dbReference type="SMART" id="SM00848"/>
    </source>
</evidence>
<dbReference type="FunFam" id="3.90.70.10:FF:000109">
    <property type="entry name" value="Cysteine protease"/>
    <property type="match status" value="1"/>
</dbReference>
<dbReference type="GeneID" id="115877392"/>
<dbReference type="InterPro" id="IPR038765">
    <property type="entry name" value="Papain-like_cys_pep_sf"/>
</dbReference>
<dbReference type="InterPro" id="IPR000668">
    <property type="entry name" value="Peptidase_C1A_C"/>
</dbReference>
<keyword evidence="3" id="KW-0732">Signal</keyword>
<dbReference type="Pfam" id="PF08246">
    <property type="entry name" value="Inhibitor_I29"/>
    <property type="match status" value="1"/>
</dbReference>
<dbReference type="SMART" id="SM00848">
    <property type="entry name" value="Inhibitor_I29"/>
    <property type="match status" value="1"/>
</dbReference>
<dbReference type="GO" id="GO:0008234">
    <property type="term" value="F:cysteine-type peptidase activity"/>
    <property type="evidence" value="ECO:0007669"/>
    <property type="project" value="InterPro"/>
</dbReference>
<keyword evidence="6" id="KW-1185">Reference proteome</keyword>
<feature type="domain" description="Cathepsin propeptide inhibitor" evidence="5">
    <location>
        <begin position="27"/>
        <end position="87"/>
    </location>
</feature>
<dbReference type="RefSeq" id="XP_030749403.1">
    <property type="nucleotide sequence ID" value="XM_030893543.1"/>
</dbReference>
<dbReference type="PROSITE" id="PS00640">
    <property type="entry name" value="THIOL_PROTEASE_ASN"/>
    <property type="match status" value="1"/>
</dbReference>
<feature type="signal peptide" evidence="3">
    <location>
        <begin position="1"/>
        <end position="16"/>
    </location>
</feature>
<dbReference type="InterPro" id="IPR025661">
    <property type="entry name" value="Pept_asp_AS"/>
</dbReference>